<dbReference type="Proteomes" id="UP001216390">
    <property type="component" value="Chromosome"/>
</dbReference>
<dbReference type="PANTHER" id="PTHR43649:SF12">
    <property type="entry name" value="DIACETYLCHITOBIOSE BINDING PROTEIN DASA"/>
    <property type="match status" value="1"/>
</dbReference>
<sequence>MRRTTRTVALLVVLALVAAGCVRSERSLGVQVDALDEGETCLTPLEERDPAAGPVTLELWHALNAEAKTTLEDLAAQFNAEQDEVEVEVLSQGTTYPEVRQAYIQGIAGGSLPGLVHMDLNDLQVLIDTNTLRPGQECYDAEGLEPDVLPSVQSGLSSEGTYWPTLATVSTNILYYNKAHFARAGLDPEDPPETLDEVLEASRAIQSEAGIATPLSLLLSPGFMEYWVGGAGETLVNNANGRDGLATEATLDNPATIEVFEWLSTMADEGLVSPFNTGGIDQYLAVASQQASMLIETSTASTTIATLLGGGEVDTGGAATPDVDLSAEDIVVGAAPFPGVEEPGQAQIGGGAFFMPASSPPEVQAAAWAFSRYMATEASQVQWHTQGSYLPIVEGATEDPAFTEFWDSGLAGSLLEVATDQLLAVGADQPPPLVGPREDYGAILESALGQVVRDGADPAAAAAEADAALTAALERYAEDNADAPTGGG</sequence>
<gene>
    <name evidence="1" type="ORF">PO878_19325</name>
</gene>
<protein>
    <submittedName>
        <fullName evidence="1">Extracellular solute-binding protein</fullName>
    </submittedName>
</protein>
<keyword evidence="2" id="KW-1185">Reference proteome</keyword>
<dbReference type="RefSeq" id="WP_272738771.1">
    <property type="nucleotide sequence ID" value="NZ_CP116942.1"/>
</dbReference>
<dbReference type="SUPFAM" id="SSF53850">
    <property type="entry name" value="Periplasmic binding protein-like II"/>
    <property type="match status" value="1"/>
</dbReference>
<dbReference type="PANTHER" id="PTHR43649">
    <property type="entry name" value="ARABINOSE-BINDING PROTEIN-RELATED"/>
    <property type="match status" value="1"/>
</dbReference>
<dbReference type="Pfam" id="PF13416">
    <property type="entry name" value="SBP_bac_8"/>
    <property type="match status" value="1"/>
</dbReference>
<proteinExistence type="predicted"/>
<dbReference type="Gene3D" id="3.40.190.10">
    <property type="entry name" value="Periplasmic binding protein-like II"/>
    <property type="match status" value="2"/>
</dbReference>
<dbReference type="PROSITE" id="PS51257">
    <property type="entry name" value="PROKAR_LIPOPROTEIN"/>
    <property type="match status" value="1"/>
</dbReference>
<name>A0AAE9YE89_9ACTN</name>
<reference evidence="1" key="1">
    <citation type="submission" date="2023-01" db="EMBL/GenBank/DDBJ databases">
        <title>The diversity of Class Acidimicrobiia in South China Sea sediment environments and the proposal of Iamia marina sp. nov., a novel species of the genus Iamia.</title>
        <authorList>
            <person name="He Y."/>
            <person name="Tian X."/>
        </authorList>
    </citation>
    <scope>NUCLEOTIDE SEQUENCE</scope>
    <source>
        <strain evidence="1">DSM 19957</strain>
    </source>
</reference>
<evidence type="ECO:0000313" key="2">
    <source>
        <dbReference type="Proteomes" id="UP001216390"/>
    </source>
</evidence>
<organism evidence="1 2">
    <name type="scientific">Iamia majanohamensis</name>
    <dbReference type="NCBI Taxonomy" id="467976"/>
    <lineage>
        <taxon>Bacteria</taxon>
        <taxon>Bacillati</taxon>
        <taxon>Actinomycetota</taxon>
        <taxon>Acidimicrobiia</taxon>
        <taxon>Acidimicrobiales</taxon>
        <taxon>Iamiaceae</taxon>
        <taxon>Iamia</taxon>
    </lineage>
</organism>
<evidence type="ECO:0000313" key="1">
    <source>
        <dbReference type="EMBL" id="WCO69258.1"/>
    </source>
</evidence>
<dbReference type="InterPro" id="IPR050490">
    <property type="entry name" value="Bact_solute-bd_prot1"/>
</dbReference>
<dbReference type="AlphaFoldDB" id="A0AAE9YE89"/>
<dbReference type="KEGG" id="ima:PO878_19325"/>
<dbReference type="InterPro" id="IPR006059">
    <property type="entry name" value="SBP"/>
</dbReference>
<dbReference type="EMBL" id="CP116942">
    <property type="protein sequence ID" value="WCO69258.1"/>
    <property type="molecule type" value="Genomic_DNA"/>
</dbReference>
<accession>A0AAE9YE89</accession>